<organism evidence="3 4">
    <name type="scientific">Dibothriocephalus latus</name>
    <name type="common">Fish tapeworm</name>
    <name type="synonym">Diphyllobothrium latum</name>
    <dbReference type="NCBI Taxonomy" id="60516"/>
    <lineage>
        <taxon>Eukaryota</taxon>
        <taxon>Metazoa</taxon>
        <taxon>Spiralia</taxon>
        <taxon>Lophotrochozoa</taxon>
        <taxon>Platyhelminthes</taxon>
        <taxon>Cestoda</taxon>
        <taxon>Eucestoda</taxon>
        <taxon>Diphyllobothriidea</taxon>
        <taxon>Diphyllobothriidae</taxon>
        <taxon>Dibothriocephalus</taxon>
    </lineage>
</organism>
<keyword evidence="4" id="KW-1185">Reference proteome</keyword>
<feature type="compositionally biased region" description="Low complexity" evidence="1">
    <location>
        <begin position="38"/>
        <end position="50"/>
    </location>
</feature>
<dbReference type="PROSITE" id="PS50994">
    <property type="entry name" value="INTEGRASE"/>
    <property type="match status" value="1"/>
</dbReference>
<sequence>MGHTVRWLIRASTAHLKFNPRIDIVEKAAEQRRDRPLTTEPSTEPSSATTPPSPIAPFPAIPIIHHLPTLYNLSQLGGRATDKLNKLQRRNKAPIGSFSNSDARFKYIHLNSVDPLPLSIGRFYLLNCVDGFSQWPGATPLPDVAASTVDKVFLSRWVAIFNTPSTTTKDRGAQFESNLFQSHIPFLGFSRIRTAAYNQIVKGNGWVFSLLVKDSSSRRGRSEELDRPSSFGPVGYPFLTQVGP</sequence>
<dbReference type="GO" id="GO:0003676">
    <property type="term" value="F:nucleic acid binding"/>
    <property type="evidence" value="ECO:0007669"/>
    <property type="project" value="InterPro"/>
</dbReference>
<dbReference type="Gene3D" id="3.30.420.10">
    <property type="entry name" value="Ribonuclease H-like superfamily/Ribonuclease H"/>
    <property type="match status" value="1"/>
</dbReference>
<dbReference type="AlphaFoldDB" id="A0A3P7NBL4"/>
<feature type="domain" description="Integrase catalytic" evidence="2">
    <location>
        <begin position="90"/>
        <end position="244"/>
    </location>
</feature>
<accession>A0A3P7NBL4</accession>
<feature type="region of interest" description="Disordered" evidence="1">
    <location>
        <begin position="220"/>
        <end position="244"/>
    </location>
</feature>
<evidence type="ECO:0000259" key="2">
    <source>
        <dbReference type="PROSITE" id="PS50994"/>
    </source>
</evidence>
<dbReference type="EMBL" id="UYRU01097079">
    <property type="protein sequence ID" value="VDN39915.1"/>
    <property type="molecule type" value="Genomic_DNA"/>
</dbReference>
<dbReference type="SUPFAM" id="SSF53098">
    <property type="entry name" value="Ribonuclease H-like"/>
    <property type="match status" value="1"/>
</dbReference>
<dbReference type="InterPro" id="IPR012337">
    <property type="entry name" value="RNaseH-like_sf"/>
</dbReference>
<gene>
    <name evidence="3" type="ORF">DILT_LOCUS18062</name>
</gene>
<feature type="compositionally biased region" description="Basic and acidic residues" evidence="1">
    <location>
        <begin position="27"/>
        <end position="37"/>
    </location>
</feature>
<dbReference type="InterPro" id="IPR001584">
    <property type="entry name" value="Integrase_cat-core"/>
</dbReference>
<evidence type="ECO:0000256" key="1">
    <source>
        <dbReference type="SAM" id="MobiDB-lite"/>
    </source>
</evidence>
<name>A0A3P7NBL4_DIBLA</name>
<reference evidence="3 4" key="1">
    <citation type="submission" date="2018-11" db="EMBL/GenBank/DDBJ databases">
        <authorList>
            <consortium name="Pathogen Informatics"/>
        </authorList>
    </citation>
    <scope>NUCLEOTIDE SEQUENCE [LARGE SCALE GENOMIC DNA]</scope>
</reference>
<dbReference type="Proteomes" id="UP000281553">
    <property type="component" value="Unassembled WGS sequence"/>
</dbReference>
<evidence type="ECO:0000313" key="3">
    <source>
        <dbReference type="EMBL" id="VDN39915.1"/>
    </source>
</evidence>
<dbReference type="OrthoDB" id="8064719at2759"/>
<dbReference type="InterPro" id="IPR036397">
    <property type="entry name" value="RNaseH_sf"/>
</dbReference>
<proteinExistence type="predicted"/>
<dbReference type="GO" id="GO:0015074">
    <property type="term" value="P:DNA integration"/>
    <property type="evidence" value="ECO:0007669"/>
    <property type="project" value="InterPro"/>
</dbReference>
<evidence type="ECO:0000313" key="4">
    <source>
        <dbReference type="Proteomes" id="UP000281553"/>
    </source>
</evidence>
<feature type="region of interest" description="Disordered" evidence="1">
    <location>
        <begin position="27"/>
        <end position="53"/>
    </location>
</feature>
<protein>
    <recommendedName>
        <fullName evidence="2">Integrase catalytic domain-containing protein</fullName>
    </recommendedName>
</protein>